<proteinExistence type="predicted"/>
<evidence type="ECO:0000313" key="3">
    <source>
        <dbReference type="Proteomes" id="UP000578091"/>
    </source>
</evidence>
<evidence type="ECO:0000256" key="1">
    <source>
        <dbReference type="SAM" id="SignalP"/>
    </source>
</evidence>
<gene>
    <name evidence="2" type="ORF">H0E84_05740</name>
</gene>
<reference evidence="2 3" key="1">
    <citation type="submission" date="2020-07" db="EMBL/GenBank/DDBJ databases">
        <title>Luteimonas sp. SJ-92.</title>
        <authorList>
            <person name="Huang X.-X."/>
            <person name="Xu L."/>
            <person name="Sun J.-Q."/>
        </authorList>
    </citation>
    <scope>NUCLEOTIDE SEQUENCE [LARGE SCALE GENOMIC DNA]</scope>
    <source>
        <strain evidence="2 3">SJ-92</strain>
    </source>
</reference>
<evidence type="ECO:0000313" key="2">
    <source>
        <dbReference type="EMBL" id="NZA25879.1"/>
    </source>
</evidence>
<dbReference type="AlphaFoldDB" id="A0A853JB52"/>
<comment type="caution">
    <text evidence="2">The sequence shown here is derived from an EMBL/GenBank/DDBJ whole genome shotgun (WGS) entry which is preliminary data.</text>
</comment>
<sequence>MKSLLLVPLLLLAACATTEALGPEIPADAAEATRTEPNGDVITEYRVGGQLRVVQVQPARGPTYYLYDRDGDGSLDSDIDDPPRTYFKLFEW</sequence>
<dbReference type="PROSITE" id="PS51257">
    <property type="entry name" value="PROKAR_LIPOPROTEIN"/>
    <property type="match status" value="1"/>
</dbReference>
<feature type="chain" id="PRO_5032801117" evidence="1">
    <location>
        <begin position="21"/>
        <end position="92"/>
    </location>
</feature>
<dbReference type="InterPro" id="IPR021357">
    <property type="entry name" value="DUF2782"/>
</dbReference>
<keyword evidence="3" id="KW-1185">Reference proteome</keyword>
<feature type="signal peptide" evidence="1">
    <location>
        <begin position="1"/>
        <end position="20"/>
    </location>
</feature>
<accession>A0A853JB52</accession>
<dbReference type="Proteomes" id="UP000578091">
    <property type="component" value="Unassembled WGS sequence"/>
</dbReference>
<organism evidence="2 3">
    <name type="scientific">Luteimonas salinisoli</name>
    <dbReference type="NCBI Taxonomy" id="2752307"/>
    <lineage>
        <taxon>Bacteria</taxon>
        <taxon>Pseudomonadati</taxon>
        <taxon>Pseudomonadota</taxon>
        <taxon>Gammaproteobacteria</taxon>
        <taxon>Lysobacterales</taxon>
        <taxon>Lysobacteraceae</taxon>
        <taxon>Luteimonas</taxon>
    </lineage>
</organism>
<keyword evidence="1" id="KW-0732">Signal</keyword>
<dbReference type="Pfam" id="PF11191">
    <property type="entry name" value="DUF2782"/>
    <property type="match status" value="1"/>
</dbReference>
<protein>
    <submittedName>
        <fullName evidence="2">DUF2782 domain-containing protein</fullName>
    </submittedName>
</protein>
<dbReference type="EMBL" id="JACCKA010000041">
    <property type="protein sequence ID" value="NZA25879.1"/>
    <property type="molecule type" value="Genomic_DNA"/>
</dbReference>
<dbReference type="RefSeq" id="WP_180677683.1">
    <property type="nucleotide sequence ID" value="NZ_JACCKA010000041.1"/>
</dbReference>
<dbReference type="Gene3D" id="2.20.130.30">
    <property type="entry name" value="Protein of unknown function DUF2782"/>
    <property type="match status" value="1"/>
</dbReference>
<name>A0A853JB52_9GAMM</name>